<accession>A0A9E7L4H8</accession>
<name>A0A9E7L4H8_9LILI</name>
<protein>
    <recommendedName>
        <fullName evidence="3">Inhibitor I9 domain-containing protein</fullName>
    </recommendedName>
</protein>
<gene>
    <name evidence="1" type="ORF">MUK42_25076</name>
</gene>
<sequence length="109" mass="12225">MLGNRRGRSEGKRSRLMRWKIRELSFTSSSRVSIPTTSACVRIGMEALDAYLCKKHDRLLAKLLQPNSYEKKSSLAIVDGFSVEISKEQAAILGSAKEVRVVEKNQELA</sequence>
<evidence type="ECO:0000313" key="2">
    <source>
        <dbReference type="Proteomes" id="UP001055439"/>
    </source>
</evidence>
<proteinExistence type="predicted"/>
<dbReference type="AlphaFoldDB" id="A0A9E7L4H8"/>
<evidence type="ECO:0008006" key="3">
    <source>
        <dbReference type="Google" id="ProtNLM"/>
    </source>
</evidence>
<dbReference type="Proteomes" id="UP001055439">
    <property type="component" value="Chromosome 9"/>
</dbReference>
<dbReference type="EMBL" id="CP097511">
    <property type="protein sequence ID" value="URE43837.1"/>
    <property type="molecule type" value="Genomic_DNA"/>
</dbReference>
<reference evidence="1" key="1">
    <citation type="submission" date="2022-05" db="EMBL/GenBank/DDBJ databases">
        <title>The Musa troglodytarum L. genome provides insights into the mechanism of non-climacteric behaviour and enrichment of carotenoids.</title>
        <authorList>
            <person name="Wang J."/>
        </authorList>
    </citation>
    <scope>NUCLEOTIDE SEQUENCE</scope>
    <source>
        <tissue evidence="1">Leaf</tissue>
    </source>
</reference>
<keyword evidence="2" id="KW-1185">Reference proteome</keyword>
<dbReference type="PANTHER" id="PTHR37379:SF1">
    <property type="entry name" value="OS01G0220500 PROTEIN"/>
    <property type="match status" value="1"/>
</dbReference>
<dbReference type="PANTHER" id="PTHR37379">
    <property type="entry name" value="OS01G0220500 PROTEIN"/>
    <property type="match status" value="1"/>
</dbReference>
<organism evidence="1 2">
    <name type="scientific">Musa troglodytarum</name>
    <name type="common">fe'i banana</name>
    <dbReference type="NCBI Taxonomy" id="320322"/>
    <lineage>
        <taxon>Eukaryota</taxon>
        <taxon>Viridiplantae</taxon>
        <taxon>Streptophyta</taxon>
        <taxon>Embryophyta</taxon>
        <taxon>Tracheophyta</taxon>
        <taxon>Spermatophyta</taxon>
        <taxon>Magnoliopsida</taxon>
        <taxon>Liliopsida</taxon>
        <taxon>Zingiberales</taxon>
        <taxon>Musaceae</taxon>
        <taxon>Musa</taxon>
    </lineage>
</organism>
<evidence type="ECO:0000313" key="1">
    <source>
        <dbReference type="EMBL" id="URE43837.1"/>
    </source>
</evidence>
<dbReference type="OrthoDB" id="1537661at2759"/>